<name>A0A512MEJ3_9BACT</name>
<evidence type="ECO:0000256" key="3">
    <source>
        <dbReference type="ARBA" id="ARBA00022679"/>
    </source>
</evidence>
<keyword evidence="7" id="KW-1133">Transmembrane helix</keyword>
<feature type="transmembrane region" description="Helical" evidence="7">
    <location>
        <begin position="145"/>
        <end position="173"/>
    </location>
</feature>
<evidence type="ECO:0000313" key="9">
    <source>
        <dbReference type="EMBL" id="GEP45160.1"/>
    </source>
</evidence>
<dbReference type="GO" id="GO:0042597">
    <property type="term" value="C:periplasmic space"/>
    <property type="evidence" value="ECO:0007669"/>
    <property type="project" value="UniProtKB-SubCell"/>
</dbReference>
<dbReference type="Proteomes" id="UP000321577">
    <property type="component" value="Unassembled WGS sequence"/>
</dbReference>
<dbReference type="GO" id="GO:0016740">
    <property type="term" value="F:transferase activity"/>
    <property type="evidence" value="ECO:0007669"/>
    <property type="project" value="UniProtKB-KW"/>
</dbReference>
<keyword evidence="7" id="KW-0812">Transmembrane</keyword>
<dbReference type="AlphaFoldDB" id="A0A512MEJ3"/>
<sequence length="580" mass="63881">MIYAKPLIPPLVVLFLVAVATLKRSQTLPKPQRSTALARLGFGLAKICLLVLPLEWLVHLFQLGEPQALSAKAFWLAALAQTCQLQLLITGVVDVVASFMELRGHAVEGLYLTPARAGSFGGYWSQLVPGLINGPVTKASQALPVLMLIAGLGVLWHGNFPSSSVWFVLQFLFLMAETKRQKPLFAPLPHPIQVILTLLLLVLSNSLLLVPNLEAALTSWVTMFSDIKPTLYSLLLDKRLTSNLLQTVMLFAILTCVALPRLDWLLRQRTVIWRLIGLLLIIPSLLMLVRENARTPDFIRQAAQWPVTWFFGEGNSRIHVGYDGWLYPRHELDRRTLARRHPGLTDSLIKLATDLKAQNVPVMLVSVPAKMAMYPENVLRAEYAAPAQPADYKAIVEKLTAAGVDVVDPAQALWQRLLRAESHYTADSHWTFETMKTVAGAVAKHIREKHAALYVSETPLINASILERQEPGDLAKALLTLNSEGLFGAEHAQLVSIRGLENDPKSPILVIGHDSLRVFEAASESFGNAEGKNQQAGFTTQLAALLGRPLDERTGPDILALASDVTHKKLIVLVVPADEL</sequence>
<evidence type="ECO:0000256" key="4">
    <source>
        <dbReference type="ARBA" id="ARBA00022729"/>
    </source>
</evidence>
<keyword evidence="10" id="KW-1185">Reference proteome</keyword>
<keyword evidence="3" id="KW-0808">Transferase</keyword>
<evidence type="ECO:0000256" key="2">
    <source>
        <dbReference type="ARBA" id="ARBA00005182"/>
    </source>
</evidence>
<keyword evidence="5" id="KW-0574">Periplasm</keyword>
<evidence type="ECO:0000259" key="8">
    <source>
        <dbReference type="Pfam" id="PF16822"/>
    </source>
</evidence>
<dbReference type="EMBL" id="BKAG01000043">
    <property type="protein sequence ID" value="GEP45160.1"/>
    <property type="molecule type" value="Genomic_DNA"/>
</dbReference>
<dbReference type="GO" id="GO:0042121">
    <property type="term" value="P:alginic acid biosynthetic process"/>
    <property type="evidence" value="ECO:0007669"/>
    <property type="project" value="UniProtKB-UniPathway"/>
</dbReference>
<feature type="transmembrane region" description="Helical" evidence="7">
    <location>
        <begin position="194"/>
        <end position="220"/>
    </location>
</feature>
<comment type="pathway">
    <text evidence="2">Glycan biosynthesis; alginate biosynthesis.</text>
</comment>
<comment type="subcellular location">
    <subcellularLocation>
        <location evidence="1">Periplasm</location>
    </subcellularLocation>
</comment>
<feature type="transmembrane region" description="Helical" evidence="7">
    <location>
        <begin position="240"/>
        <end position="259"/>
    </location>
</feature>
<evidence type="ECO:0000256" key="6">
    <source>
        <dbReference type="ARBA" id="ARBA00022841"/>
    </source>
</evidence>
<evidence type="ECO:0000256" key="5">
    <source>
        <dbReference type="ARBA" id="ARBA00022764"/>
    </source>
</evidence>
<protein>
    <recommendedName>
        <fullName evidence="8">AlgX/AlgJ SGNH hydrolase-like domain-containing protein</fullName>
    </recommendedName>
</protein>
<organism evidence="9 10">
    <name type="scientific">Brevifollis gellanilyticus</name>
    <dbReference type="NCBI Taxonomy" id="748831"/>
    <lineage>
        <taxon>Bacteria</taxon>
        <taxon>Pseudomonadati</taxon>
        <taxon>Verrucomicrobiota</taxon>
        <taxon>Verrucomicrobiia</taxon>
        <taxon>Verrucomicrobiales</taxon>
        <taxon>Verrucomicrobiaceae</taxon>
    </lineage>
</organism>
<evidence type="ECO:0000256" key="7">
    <source>
        <dbReference type="SAM" id="Phobius"/>
    </source>
</evidence>
<comment type="caution">
    <text evidence="9">The sequence shown here is derived from an EMBL/GenBank/DDBJ whole genome shotgun (WGS) entry which is preliminary data.</text>
</comment>
<evidence type="ECO:0000313" key="10">
    <source>
        <dbReference type="Proteomes" id="UP000321577"/>
    </source>
</evidence>
<dbReference type="InterPro" id="IPR031811">
    <property type="entry name" value="ALGX/ALGJ_SGNH-like"/>
</dbReference>
<feature type="domain" description="AlgX/AlgJ SGNH hydrolase-like" evidence="8">
    <location>
        <begin position="319"/>
        <end position="549"/>
    </location>
</feature>
<feature type="transmembrane region" description="Helical" evidence="7">
    <location>
        <begin position="271"/>
        <end position="289"/>
    </location>
</feature>
<keyword evidence="4" id="KW-0732">Signal</keyword>
<keyword evidence="6" id="KW-0016">Alginate biosynthesis</keyword>
<keyword evidence="7" id="KW-0472">Membrane</keyword>
<reference evidence="9 10" key="1">
    <citation type="submission" date="2019-07" db="EMBL/GenBank/DDBJ databases">
        <title>Whole genome shotgun sequence of Brevifollis gellanilyticus NBRC 108608.</title>
        <authorList>
            <person name="Hosoyama A."/>
            <person name="Uohara A."/>
            <person name="Ohji S."/>
            <person name="Ichikawa N."/>
        </authorList>
    </citation>
    <scope>NUCLEOTIDE SEQUENCE [LARGE SCALE GENOMIC DNA]</scope>
    <source>
        <strain evidence="9 10">NBRC 108608</strain>
    </source>
</reference>
<accession>A0A512MEJ3</accession>
<dbReference type="RefSeq" id="WP_146853791.1">
    <property type="nucleotide sequence ID" value="NZ_BKAG01000043.1"/>
</dbReference>
<evidence type="ECO:0000256" key="1">
    <source>
        <dbReference type="ARBA" id="ARBA00004418"/>
    </source>
</evidence>
<dbReference type="OrthoDB" id="175771at2"/>
<gene>
    <name evidence="9" type="ORF">BGE01nite_44510</name>
</gene>
<dbReference type="Pfam" id="PF16822">
    <property type="entry name" value="ALGX"/>
    <property type="match status" value="1"/>
</dbReference>
<proteinExistence type="predicted"/>
<dbReference type="UniPathway" id="UPA00286"/>